<evidence type="ECO:0000259" key="5">
    <source>
        <dbReference type="PROSITE" id="PS50975"/>
    </source>
</evidence>
<dbReference type="KEGG" id="mzh:Mzhil_1027"/>
<reference evidence="6 7" key="1">
    <citation type="submission" date="2010-07" db="EMBL/GenBank/DDBJ databases">
        <title>The complete genome of Methanosalsum zhilinae DSM 4017.</title>
        <authorList>
            <consortium name="US DOE Joint Genome Institute (JGI-PGF)"/>
            <person name="Lucas S."/>
            <person name="Copeland A."/>
            <person name="Lapidus A."/>
            <person name="Glavina del Rio T."/>
            <person name="Dalin E."/>
            <person name="Tice H."/>
            <person name="Bruce D."/>
            <person name="Goodwin L."/>
            <person name="Pitluck S."/>
            <person name="Kyrpides N."/>
            <person name="Mavromatis K."/>
            <person name="Ovchinnikova G."/>
            <person name="Daligault H."/>
            <person name="Detter J.C."/>
            <person name="Han C."/>
            <person name="Tapia R."/>
            <person name="Larimer F."/>
            <person name="Land M."/>
            <person name="Hauser L."/>
            <person name="Markowitz V."/>
            <person name="Cheng J.-F."/>
            <person name="Hugenholtz P."/>
            <person name="Woyke T."/>
            <person name="Wu D."/>
            <person name="Spring S."/>
            <person name="Schueler E."/>
            <person name="Brambilla E."/>
            <person name="Klenk H.-P."/>
            <person name="Eisen J.A."/>
        </authorList>
    </citation>
    <scope>NUCLEOTIDE SEQUENCE [LARGE SCALE GENOMIC DNA]</scope>
    <source>
        <strain evidence="7">DSM 4017 / NBRC 107636 / OCM 62 / WeN5</strain>
    </source>
</reference>
<sequence length="371" mass="42334">MKTICLIGGKLQGFEVTYLAKKAGYRTVLIDRNKDALINNFVDEFYCFDIIENYENLIDISKCVDAIIPLNENLSTINFLKYMKHELSCPLLFDFNAYFLSRDKKRSKEFFKKIGVPTPLDKPLDPPFFVKPSCESSSVGTAIIYDIRELDRLGNDMIIEEYVPGDVISLEVVGDGVNFTVARETKVHIDDTNDCNMITPYKNHPYFRDITYDLAKNLKLKGIMDVEAIINEDGLKVIEIDSRFPSQTPIVVFHSSGINLLELLFQAITETVTEIKKAPEMSYCILEHLMDKNGQVVSIGEQLLSHGSNYNEYYTSKGIEIFECCSKERMFTLITWGHDVSEAENNRKEGIEIIEKRCKSLQEKKNGTSNT</sequence>
<dbReference type="PANTHER" id="PTHR43055:SF1">
    <property type="entry name" value="FORMATE-DEPENDENT PHOSPHORIBOSYLGLYCINAMIDE FORMYLTRANSFERASE"/>
    <property type="match status" value="1"/>
</dbReference>
<proteinExistence type="predicted"/>
<organism evidence="6 7">
    <name type="scientific">Methanosalsum zhilinae (strain DSM 4017 / NBRC 107636 / OCM 62 / WeN5)</name>
    <name type="common">Methanohalophilus zhilinae</name>
    <dbReference type="NCBI Taxonomy" id="679901"/>
    <lineage>
        <taxon>Archaea</taxon>
        <taxon>Methanobacteriati</taxon>
        <taxon>Methanobacteriota</taxon>
        <taxon>Stenosarchaea group</taxon>
        <taxon>Methanomicrobia</taxon>
        <taxon>Methanosarcinales</taxon>
        <taxon>Methanosarcinaceae</taxon>
        <taxon>Methanosalsum</taxon>
    </lineage>
</organism>
<dbReference type="NCBIfam" id="TIGR03909">
    <property type="entry name" value="pyrrolys_PylC"/>
    <property type="match status" value="1"/>
</dbReference>
<dbReference type="PANTHER" id="PTHR43055">
    <property type="entry name" value="FORMATE-DEPENDENT PHOSPHORIBOSYLGLYCINAMIDE FORMYLTRANSFERASE"/>
    <property type="match status" value="1"/>
</dbReference>
<dbReference type="OrthoDB" id="120341at2157"/>
<protein>
    <recommendedName>
        <fullName evidence="5">ATP-grasp domain-containing protein</fullName>
    </recommendedName>
</protein>
<dbReference type="GeneID" id="10822652"/>
<evidence type="ECO:0000313" key="6">
    <source>
        <dbReference type="EMBL" id="AEH60884.1"/>
    </source>
</evidence>
<gene>
    <name evidence="6" type="ordered locus">Mzhil_1027</name>
</gene>
<feature type="domain" description="ATP-grasp" evidence="5">
    <location>
        <begin position="85"/>
        <end position="269"/>
    </location>
</feature>
<dbReference type="HOGENOM" id="CLU_707177_0_0_2"/>
<dbReference type="GO" id="GO:0046872">
    <property type="term" value="F:metal ion binding"/>
    <property type="evidence" value="ECO:0007669"/>
    <property type="project" value="InterPro"/>
</dbReference>
<dbReference type="GO" id="GO:0005524">
    <property type="term" value="F:ATP binding"/>
    <property type="evidence" value="ECO:0007669"/>
    <property type="project" value="UniProtKB-UniRule"/>
</dbReference>
<evidence type="ECO:0000256" key="4">
    <source>
        <dbReference type="PROSITE-ProRule" id="PRU00409"/>
    </source>
</evidence>
<dbReference type="EMBL" id="CP002101">
    <property type="protein sequence ID" value="AEH60884.1"/>
    <property type="molecule type" value="Genomic_DNA"/>
</dbReference>
<dbReference type="InterPro" id="IPR003806">
    <property type="entry name" value="ATP-grasp_PylC-type"/>
</dbReference>
<dbReference type="InterPro" id="IPR011761">
    <property type="entry name" value="ATP-grasp"/>
</dbReference>
<dbReference type="GO" id="GO:0016874">
    <property type="term" value="F:ligase activity"/>
    <property type="evidence" value="ECO:0007669"/>
    <property type="project" value="UniProtKB-KW"/>
</dbReference>
<name>F7XLV6_METZD</name>
<dbReference type="SUPFAM" id="SSF56059">
    <property type="entry name" value="Glutathione synthetase ATP-binding domain-like"/>
    <property type="match status" value="1"/>
</dbReference>
<dbReference type="GO" id="GO:0071524">
    <property type="term" value="P:pyrrolysine biosynthetic process"/>
    <property type="evidence" value="ECO:0007669"/>
    <property type="project" value="InterPro"/>
</dbReference>
<dbReference type="AlphaFoldDB" id="F7XLV6"/>
<evidence type="ECO:0000256" key="3">
    <source>
        <dbReference type="ARBA" id="ARBA00022840"/>
    </source>
</evidence>
<evidence type="ECO:0000256" key="2">
    <source>
        <dbReference type="ARBA" id="ARBA00022741"/>
    </source>
</evidence>
<keyword evidence="3 4" id="KW-0067">ATP-binding</keyword>
<dbReference type="Pfam" id="PF02655">
    <property type="entry name" value="ATP-grasp_3"/>
    <property type="match status" value="1"/>
</dbReference>
<dbReference type="GO" id="GO:0005829">
    <property type="term" value="C:cytosol"/>
    <property type="evidence" value="ECO:0007669"/>
    <property type="project" value="TreeGrafter"/>
</dbReference>
<dbReference type="Gene3D" id="3.40.50.720">
    <property type="entry name" value="NAD(P)-binding Rossmann-like Domain"/>
    <property type="match status" value="1"/>
</dbReference>
<accession>F7XLV6</accession>
<dbReference type="STRING" id="679901.Mzhil_1027"/>
<evidence type="ECO:0000313" key="7">
    <source>
        <dbReference type="Proteomes" id="UP000006622"/>
    </source>
</evidence>
<keyword evidence="1" id="KW-0436">Ligase</keyword>
<dbReference type="InterPro" id="IPR023890">
    <property type="entry name" value="Pyrrolys_PylC"/>
</dbReference>
<dbReference type="PROSITE" id="PS50975">
    <property type="entry name" value="ATP_GRASP"/>
    <property type="match status" value="1"/>
</dbReference>
<dbReference type="Proteomes" id="UP000006622">
    <property type="component" value="Chromosome"/>
</dbReference>
<keyword evidence="2 4" id="KW-0547">Nucleotide-binding</keyword>
<dbReference type="RefSeq" id="WP_013898322.1">
    <property type="nucleotide sequence ID" value="NC_015676.1"/>
</dbReference>
<keyword evidence="7" id="KW-1185">Reference proteome</keyword>
<evidence type="ECO:0000256" key="1">
    <source>
        <dbReference type="ARBA" id="ARBA00022598"/>
    </source>
</evidence>
<dbReference type="Gene3D" id="3.30.470.20">
    <property type="entry name" value="ATP-grasp fold, B domain"/>
    <property type="match status" value="1"/>
</dbReference>